<evidence type="ECO:0000256" key="1">
    <source>
        <dbReference type="ARBA" id="ARBA00004424"/>
    </source>
</evidence>
<feature type="transmembrane region" description="Helical" evidence="14">
    <location>
        <begin position="370"/>
        <end position="392"/>
    </location>
</feature>
<keyword evidence="18" id="KW-1267">Proteomics identification</keyword>
<dbReference type="OMA" id="KYHEENI"/>
<evidence type="ECO:0000256" key="13">
    <source>
        <dbReference type="ARBA" id="ARBA00056378"/>
    </source>
</evidence>
<comment type="function">
    <text evidence="13">May function as a sodium-dependent glucose transporter. Potential channels for urea in the inner medulla of kidney.</text>
</comment>
<keyword evidence="9" id="KW-0915">Sodium</keyword>
<dbReference type="Bgee" id="ENSRNOG00000050425">
    <property type="expression patterns" value="Expressed in liver and 14 other cell types or tissues"/>
</dbReference>
<evidence type="ECO:0000313" key="17">
    <source>
        <dbReference type="RGD" id="1561777"/>
    </source>
</evidence>
<evidence type="ECO:0000256" key="12">
    <source>
        <dbReference type="ARBA" id="ARBA00023201"/>
    </source>
</evidence>
<evidence type="ECO:0000256" key="3">
    <source>
        <dbReference type="ARBA" id="ARBA00022448"/>
    </source>
</evidence>
<feature type="transmembrane region" description="Helical" evidence="14">
    <location>
        <begin position="84"/>
        <end position="103"/>
    </location>
</feature>
<keyword evidence="10" id="KW-0406">Ion transport</keyword>
<proteinExistence type="evidence at protein level"/>
<dbReference type="VEuPathDB" id="HostDB:ENSRNOG00000050425"/>
<evidence type="ECO:0000256" key="5">
    <source>
        <dbReference type="ARBA" id="ARBA00022597"/>
    </source>
</evidence>
<dbReference type="Ensembl" id="ENSRNOT00000072256.3">
    <property type="protein sequence ID" value="ENSRNOP00000066666.2"/>
    <property type="gene ID" value="ENSRNOG00000050425.3"/>
</dbReference>
<evidence type="ECO:0000256" key="8">
    <source>
        <dbReference type="ARBA" id="ARBA00022989"/>
    </source>
</evidence>
<keyword evidence="5" id="KW-0762">Sugar transport</keyword>
<feature type="transmembrane region" description="Helical" evidence="14">
    <location>
        <begin position="231"/>
        <end position="253"/>
    </location>
</feature>
<reference evidence="15" key="1">
    <citation type="submission" date="2024-01" db="EMBL/GenBank/DDBJ databases">
        <title>GRCr8: a new rat reference genome assembly contstructed from accurate long reads and long range scaffolding.</title>
        <authorList>
            <person name="Doris P.A."/>
            <person name="Kalbfleisch T."/>
            <person name="Li K."/>
            <person name="Howe K."/>
            <person name="Wood J."/>
        </authorList>
    </citation>
    <scope>NUCLEOTIDE SEQUENCE [LARGE SCALE GENOMIC DNA]</scope>
    <source>
        <strain evidence="15">Brown Norway</strain>
    </source>
</reference>
<dbReference type="PaxDb" id="10116-ENSRNOP00000066666"/>
<dbReference type="InterPro" id="IPR011701">
    <property type="entry name" value="MFS"/>
</dbReference>
<evidence type="ECO:0000256" key="9">
    <source>
        <dbReference type="ARBA" id="ARBA00023053"/>
    </source>
</evidence>
<evidence type="ECO:0000313" key="16">
    <source>
        <dbReference type="Proteomes" id="UP000002494"/>
    </source>
</evidence>
<keyword evidence="16" id="KW-1185">Reference proteome</keyword>
<name>M0RAV5_RAT</name>
<evidence type="ECO:0007829" key="18">
    <source>
        <dbReference type="PeptideAtlas" id="M0RAV5"/>
    </source>
</evidence>
<dbReference type="Pfam" id="PF07690">
    <property type="entry name" value="MFS_1"/>
    <property type="match status" value="1"/>
</dbReference>
<dbReference type="HOGENOM" id="CLU_028923_2_1_1"/>
<evidence type="ECO:0000256" key="6">
    <source>
        <dbReference type="ARBA" id="ARBA00022692"/>
    </source>
</evidence>
<feature type="transmembrane region" description="Helical" evidence="14">
    <location>
        <begin position="404"/>
        <end position="427"/>
    </location>
</feature>
<dbReference type="SUPFAM" id="SSF103473">
    <property type="entry name" value="MFS general substrate transporter"/>
    <property type="match status" value="1"/>
</dbReference>
<dbReference type="InParanoid" id="M0RAV5"/>
<dbReference type="PANTHER" id="PTHR23121">
    <property type="entry name" value="SODIUM-DEPENDENT GLUCOSE TRANSPORTER 1"/>
    <property type="match status" value="1"/>
</dbReference>
<evidence type="ECO:0000256" key="10">
    <source>
        <dbReference type="ARBA" id="ARBA00023065"/>
    </source>
</evidence>
<keyword evidence="11 14" id="KW-0472">Membrane</keyword>
<dbReference type="Proteomes" id="UP000002494">
    <property type="component" value="Chromosome 20"/>
</dbReference>
<evidence type="ECO:0000313" key="15">
    <source>
        <dbReference type="Ensembl" id="ENSRNOP00000066666.2"/>
    </source>
</evidence>
<feature type="transmembrane region" description="Helical" evidence="14">
    <location>
        <begin position="274"/>
        <end position="301"/>
    </location>
</feature>
<dbReference type="GO" id="GO:0006814">
    <property type="term" value="P:sodium ion transport"/>
    <property type="evidence" value="ECO:0007669"/>
    <property type="project" value="UniProtKB-KW"/>
</dbReference>
<feature type="transmembrane region" description="Helical" evidence="14">
    <location>
        <begin position="40"/>
        <end position="64"/>
    </location>
</feature>
<comment type="similarity">
    <text evidence="2">Belongs to the major facilitator superfamily.</text>
</comment>
<feature type="transmembrane region" description="Helical" evidence="14">
    <location>
        <begin position="110"/>
        <end position="128"/>
    </location>
</feature>
<dbReference type="AGR" id="RGD:1561777"/>
<keyword evidence="4" id="KW-1003">Cell membrane</keyword>
<feature type="transmembrane region" description="Helical" evidence="14">
    <location>
        <begin position="171"/>
        <end position="191"/>
    </location>
</feature>
<feature type="transmembrane region" description="Helical" evidence="14">
    <location>
        <begin position="347"/>
        <end position="364"/>
    </location>
</feature>
<reference evidence="15" key="2">
    <citation type="submission" date="2025-08" db="UniProtKB">
        <authorList>
            <consortium name="Ensembl"/>
        </authorList>
    </citation>
    <scope>IDENTIFICATION</scope>
    <source>
        <strain evidence="15">Brown Norway</strain>
    </source>
</reference>
<dbReference type="RGD" id="1561777">
    <property type="gene designation" value="Mfsd4b3"/>
</dbReference>
<dbReference type="PANTHER" id="PTHR23121:SF17">
    <property type="entry name" value="SODIUM-DEPENDENT GLUCOSE TRANSPORTER 1A"/>
    <property type="match status" value="1"/>
</dbReference>
<gene>
    <name evidence="17" type="primary">Mfsd4b3</name>
    <name evidence="17" type="synonym">Mfsd4b2l2</name>
    <name evidence="17" type="synonym">RGD1561777</name>
</gene>
<dbReference type="Gene3D" id="1.20.1250.20">
    <property type="entry name" value="MFS general substrate transporter like domains"/>
    <property type="match status" value="2"/>
</dbReference>
<dbReference type="GO" id="GO:0015293">
    <property type="term" value="F:symporter activity"/>
    <property type="evidence" value="ECO:0007669"/>
    <property type="project" value="UniProtKB-KW"/>
</dbReference>
<protein>
    <submittedName>
        <fullName evidence="15">Major facilitator superfamily domain containing 4B2 like 2</fullName>
    </submittedName>
</protein>
<accession>M0RAV5</accession>
<evidence type="ECO:0000256" key="11">
    <source>
        <dbReference type="ARBA" id="ARBA00023136"/>
    </source>
</evidence>
<dbReference type="AlphaFoldDB" id="M0RAV5"/>
<sequence>VEFRGFGAAAAGQRLLQTETPAQNDQRAVASRRSGRARSVLRWFSTAVLYAAFLGLGMTVAMLGPTFPDLARNVNRNISSLSEIFVGRALGYLCGSVVGGVLFDCMNHFLLLGMSMLATTVGLYLIPFCKTATLLTAMMSVFGVSFGALDTGANVLILILWGDKGAPHMQALHFSFALGAFLAPLLAKLAWGTTASAQNHTESDFDPLMLNRSSKAVTDSVFAVPDDMNLLWTYASIGTYVLVVSVFLFALFCKKRSRQKKSSASAQGARRAKYHRALLCLLFLFFFFYVGAEVTYGSYVFSFATTHVGMEESEAAGLNSIFWGTFAACRGLAIFFATCLRPGTMIVVSNIGSLASSFFLVLFDKSPLCLWIATSVYGASLATTFPSGVSWIEQYTTLTGKSAAFFVIGGTLGEMAIPAVIGILQGHYPDLPVVLYTCLGSALFTAVLFPVMYKLASLGSEHSAL</sequence>
<evidence type="ECO:0000256" key="2">
    <source>
        <dbReference type="ARBA" id="ARBA00008335"/>
    </source>
</evidence>
<feature type="transmembrane region" description="Helical" evidence="14">
    <location>
        <begin position="433"/>
        <end position="453"/>
    </location>
</feature>
<evidence type="ECO:0000256" key="14">
    <source>
        <dbReference type="SAM" id="Phobius"/>
    </source>
</evidence>
<keyword evidence="6 14" id="KW-0812">Transmembrane</keyword>
<keyword evidence="3" id="KW-0813">Transport</keyword>
<dbReference type="InterPro" id="IPR036259">
    <property type="entry name" value="MFS_trans_sf"/>
</dbReference>
<keyword evidence="7" id="KW-0769">Symport</keyword>
<dbReference type="GeneTree" id="ENSGT00530000063320"/>
<dbReference type="FunFam" id="1.20.1250.20:FF:000408">
    <property type="entry name" value="Major facilitator superfamily domain containing 4B"/>
    <property type="match status" value="1"/>
</dbReference>
<evidence type="ECO:0000256" key="7">
    <source>
        <dbReference type="ARBA" id="ARBA00022847"/>
    </source>
</evidence>
<dbReference type="GO" id="GO:0016324">
    <property type="term" value="C:apical plasma membrane"/>
    <property type="evidence" value="ECO:0007669"/>
    <property type="project" value="UniProtKB-SubCell"/>
</dbReference>
<dbReference type="eggNOG" id="ENOG502R5UW">
    <property type="taxonomic scope" value="Eukaryota"/>
</dbReference>
<keyword evidence="12" id="KW-0739">Sodium transport</keyword>
<feature type="transmembrane region" description="Helical" evidence="14">
    <location>
        <begin position="134"/>
        <end position="159"/>
    </location>
</feature>
<comment type="subcellular location">
    <subcellularLocation>
        <location evidence="1">Apical cell membrane</location>
        <topology evidence="1">Multi-pass membrane protein</topology>
    </subcellularLocation>
</comment>
<keyword evidence="8 14" id="KW-1133">Transmembrane helix</keyword>
<evidence type="ECO:0000256" key="4">
    <source>
        <dbReference type="ARBA" id="ARBA00022475"/>
    </source>
</evidence>
<organism evidence="15 16">
    <name type="scientific">Rattus norvegicus</name>
    <name type="common">Rat</name>
    <dbReference type="NCBI Taxonomy" id="10116"/>
    <lineage>
        <taxon>Eukaryota</taxon>
        <taxon>Metazoa</taxon>
        <taxon>Chordata</taxon>
        <taxon>Craniata</taxon>
        <taxon>Vertebrata</taxon>
        <taxon>Euteleostomi</taxon>
        <taxon>Mammalia</taxon>
        <taxon>Eutheria</taxon>
        <taxon>Euarchontoglires</taxon>
        <taxon>Glires</taxon>
        <taxon>Rodentia</taxon>
        <taxon>Myomorpha</taxon>
        <taxon>Muroidea</taxon>
        <taxon>Muridae</taxon>
        <taxon>Murinae</taxon>
        <taxon>Rattus</taxon>
    </lineage>
</organism>
<reference evidence="15" key="3">
    <citation type="submission" date="2025-09" db="UniProtKB">
        <authorList>
            <consortium name="Ensembl"/>
        </authorList>
    </citation>
    <scope>IDENTIFICATION</scope>
    <source>
        <strain evidence="15">Brown Norway</strain>
    </source>
</reference>